<dbReference type="RefSeq" id="WP_262310376.1">
    <property type="nucleotide sequence ID" value="NZ_CP106679.1"/>
</dbReference>
<accession>A0ABY6CRH0</accession>
<sequence length="362" mass="42081">MNLIDKNILLISPEPWDHIFVSKHHYARHLAERGNRVVFANPPQDKWSVHSTGIDNLKVLNYPKFLKGLRKLPSFVSRRLIKHKLQQIEKHCGLTFDIIWSFDNSVFFDFTLLDTYNISHIVDLNQDFETKKAAQTADICFYTTQHIGDRLLHFNTNAHFINHGYNAKPSSNPKILPGEHSTKVLYAGNLNMPYLDWQHMQDAILKNPEADFIFLGPLDKEQINQNPTWQSLTELFHHDRVFFLGKVLADELPSYYAAADILTICYQDKHHEDQANPHKMMEYLGTGKMIAATYTGTFAQYKSPIIAMCTQNASFAEQIRKCITHIKEWNDQSWQQKRKAIAQDNSYNRQIERIENKISNHA</sequence>
<dbReference type="Gene3D" id="3.40.50.2000">
    <property type="entry name" value="Glycogen Phosphorylase B"/>
    <property type="match status" value="1"/>
</dbReference>
<keyword evidence="2" id="KW-1185">Reference proteome</keyword>
<evidence type="ECO:0000313" key="1">
    <source>
        <dbReference type="EMBL" id="UXP32944.1"/>
    </source>
</evidence>
<name>A0ABY6CRH0_9BACT</name>
<gene>
    <name evidence="1" type="ORF">N6H18_03110</name>
</gene>
<organism evidence="1 2">
    <name type="scientific">Reichenbachiella agarivorans</name>
    <dbReference type="NCBI Taxonomy" id="2979464"/>
    <lineage>
        <taxon>Bacteria</taxon>
        <taxon>Pseudomonadati</taxon>
        <taxon>Bacteroidota</taxon>
        <taxon>Cytophagia</taxon>
        <taxon>Cytophagales</taxon>
        <taxon>Reichenbachiellaceae</taxon>
        <taxon>Reichenbachiella</taxon>
    </lineage>
</organism>
<reference evidence="1" key="1">
    <citation type="submission" date="2022-09" db="EMBL/GenBank/DDBJ databases">
        <title>Comparative genomics and taxonomic characterization of three novel marine species of genus Reichenbachiella exhibiting antioxidant and polysaccharide degradation activities.</title>
        <authorList>
            <person name="Muhammad N."/>
            <person name="Lee Y.-J."/>
            <person name="Ko J."/>
            <person name="Kim S.-G."/>
        </authorList>
    </citation>
    <scope>NUCLEOTIDE SEQUENCE</scope>
    <source>
        <strain evidence="1">BKB1-1</strain>
    </source>
</reference>
<evidence type="ECO:0000313" key="2">
    <source>
        <dbReference type="Proteomes" id="UP001065174"/>
    </source>
</evidence>
<dbReference type="EMBL" id="CP106679">
    <property type="protein sequence ID" value="UXP32944.1"/>
    <property type="molecule type" value="Genomic_DNA"/>
</dbReference>
<dbReference type="Proteomes" id="UP001065174">
    <property type="component" value="Chromosome"/>
</dbReference>
<dbReference type="SUPFAM" id="SSF53756">
    <property type="entry name" value="UDP-Glycosyltransferase/glycogen phosphorylase"/>
    <property type="match status" value="1"/>
</dbReference>
<proteinExistence type="predicted"/>
<protein>
    <submittedName>
        <fullName evidence="1">Uncharacterized protein</fullName>
    </submittedName>
</protein>